<dbReference type="AlphaFoldDB" id="A0A242YYQ7"/>
<evidence type="ECO:0000256" key="1">
    <source>
        <dbReference type="SAM" id="Coils"/>
    </source>
</evidence>
<dbReference type="RefSeq" id="WP_086423016.1">
    <property type="nucleotide sequence ID" value="NZ_NFDE01000063.1"/>
</dbReference>
<sequence>MNTITKKNSWTKADDLLLATTVLSYVERGDTQIAACDYIAKQINKSSGAARFRWNSKLRKEYTTELSKAKIDKSRKDKNPKRDLESHNKEPVYTQCIRPNFIIAPILKQMEHNLNELNSYLINFEDKDVQIESLQNENRELVSKINKYKEEYEVLKTKCSDLESVVIKIKQLMQAECK</sequence>
<evidence type="ECO:0000313" key="3">
    <source>
        <dbReference type="Proteomes" id="UP000194945"/>
    </source>
</evidence>
<comment type="caution">
    <text evidence="2">The sequence shown here is derived from an EMBL/GenBank/DDBJ whole genome shotgun (WGS) entry which is preliminary data.</text>
</comment>
<organism evidence="2 3">
    <name type="scientific">Bacillus wiedmannii</name>
    <dbReference type="NCBI Taxonomy" id="1890302"/>
    <lineage>
        <taxon>Bacteria</taxon>
        <taxon>Bacillati</taxon>
        <taxon>Bacillota</taxon>
        <taxon>Bacilli</taxon>
        <taxon>Bacillales</taxon>
        <taxon>Bacillaceae</taxon>
        <taxon>Bacillus</taxon>
        <taxon>Bacillus cereus group</taxon>
    </lineage>
</organism>
<protein>
    <submittedName>
        <fullName evidence="2">Transcriptional regulator</fullName>
    </submittedName>
</protein>
<keyword evidence="1" id="KW-0175">Coiled coil</keyword>
<reference evidence="2 3" key="1">
    <citation type="submission" date="2016-10" db="EMBL/GenBank/DDBJ databases">
        <title>Comparative genomics of Bacillus thuringiensis reveals a path to pathogens against multiple invertebrate hosts.</title>
        <authorList>
            <person name="Zheng J."/>
            <person name="Gao Q."/>
            <person name="Liu H."/>
            <person name="Peng D."/>
            <person name="Ruan L."/>
            <person name="Sun M."/>
        </authorList>
    </citation>
    <scope>NUCLEOTIDE SEQUENCE [LARGE SCALE GENOMIC DNA]</scope>
    <source>
        <strain evidence="2">BGSC 4BK1</strain>
    </source>
</reference>
<proteinExistence type="predicted"/>
<accession>A0A242YYQ7</accession>
<dbReference type="InterPro" id="IPR014243">
    <property type="entry name" value="RsfA-like"/>
</dbReference>
<evidence type="ECO:0000313" key="2">
    <source>
        <dbReference type="EMBL" id="OTX84837.1"/>
    </source>
</evidence>
<dbReference type="Proteomes" id="UP000194945">
    <property type="component" value="Unassembled WGS sequence"/>
</dbReference>
<gene>
    <name evidence="2" type="ORF">BK730_23975</name>
</gene>
<dbReference type="PANTHER" id="PTHR41302:SF2">
    <property type="entry name" value="PRESPORE SPECIFIC TRANSCRIPTIONAL ACTIVATOR RSFA"/>
    <property type="match status" value="1"/>
</dbReference>
<dbReference type="PANTHER" id="PTHR41302">
    <property type="entry name" value="PRESPORE-SPECIFIC TRANSCRIPTIONAL REGULATOR RSFA-RELATED"/>
    <property type="match status" value="1"/>
</dbReference>
<feature type="coiled-coil region" evidence="1">
    <location>
        <begin position="107"/>
        <end position="165"/>
    </location>
</feature>
<name>A0A242YYQ7_9BACI</name>
<dbReference type="EMBL" id="NFDE01000063">
    <property type="protein sequence ID" value="OTX84837.1"/>
    <property type="molecule type" value="Genomic_DNA"/>
</dbReference>